<keyword evidence="2 6" id="KW-0489">Methyltransferase</keyword>
<dbReference type="Gramene" id="KZM83899">
    <property type="protein sequence ID" value="KZM83899"/>
    <property type="gene ID" value="DCAR_028679"/>
</dbReference>
<reference evidence="9" key="1">
    <citation type="journal article" date="2016" name="Nat. Genet.">
        <title>A high-quality carrot genome assembly provides new insights into carotenoid accumulation and asterid genome evolution.</title>
        <authorList>
            <person name="Iorizzo M."/>
            <person name="Ellison S."/>
            <person name="Senalik D."/>
            <person name="Zeng P."/>
            <person name="Satapoomin P."/>
            <person name="Huang J."/>
            <person name="Bowman M."/>
            <person name="Iovene M."/>
            <person name="Sanseverino W."/>
            <person name="Cavagnaro P."/>
            <person name="Yildiz M."/>
            <person name="Macko-Podgorni A."/>
            <person name="Moranska E."/>
            <person name="Grzebelus E."/>
            <person name="Grzebelus D."/>
            <person name="Ashrafi H."/>
            <person name="Zheng Z."/>
            <person name="Cheng S."/>
            <person name="Spooner D."/>
            <person name="Van Deynze A."/>
            <person name="Simon P."/>
        </authorList>
    </citation>
    <scope>NUCLEOTIDE SEQUENCE [LARGE SCALE GENOMIC DNA]</scope>
    <source>
        <tissue evidence="9">Leaf</tissue>
    </source>
</reference>
<feature type="domain" description="Bin3-type SAM" evidence="8">
    <location>
        <begin position="37"/>
        <end position="252"/>
    </location>
</feature>
<feature type="compositionally biased region" description="Basic residues" evidence="7">
    <location>
        <begin position="16"/>
        <end position="27"/>
    </location>
</feature>
<evidence type="ECO:0000256" key="7">
    <source>
        <dbReference type="SAM" id="MobiDB-lite"/>
    </source>
</evidence>
<evidence type="ECO:0000259" key="8">
    <source>
        <dbReference type="PROSITE" id="PS51515"/>
    </source>
</evidence>
<organism evidence="9">
    <name type="scientific">Daucus carota subsp. sativus</name>
    <name type="common">Carrot</name>
    <dbReference type="NCBI Taxonomy" id="79200"/>
    <lineage>
        <taxon>Eukaryota</taxon>
        <taxon>Viridiplantae</taxon>
        <taxon>Streptophyta</taxon>
        <taxon>Embryophyta</taxon>
        <taxon>Tracheophyta</taxon>
        <taxon>Spermatophyta</taxon>
        <taxon>Magnoliopsida</taxon>
        <taxon>eudicotyledons</taxon>
        <taxon>Gunneridae</taxon>
        <taxon>Pentapetalae</taxon>
        <taxon>asterids</taxon>
        <taxon>campanulids</taxon>
        <taxon>Apiales</taxon>
        <taxon>Apiaceae</taxon>
        <taxon>Apioideae</taxon>
        <taxon>Scandiceae</taxon>
        <taxon>Daucinae</taxon>
        <taxon>Daucus</taxon>
        <taxon>Daucus sect. Daucus</taxon>
    </lineage>
</organism>
<dbReference type="AlphaFoldDB" id="A0A175YJZ7"/>
<evidence type="ECO:0000256" key="3">
    <source>
        <dbReference type="ARBA" id="ARBA00022679"/>
    </source>
</evidence>
<comment type="caution">
    <text evidence="9">The sequence shown here is derived from an EMBL/GenBank/DDBJ whole genome shotgun (WGS) entry which is preliminary data.</text>
</comment>
<proteinExistence type="inferred from homology"/>
<sequence>MNDVVKQTSVPNNNKNPHKSNSKKRKPKEIGQELEEDPRVKVFRKEWFEGKDCLDIGCNSGLITINIAKKFSCRSILGVDIDTDRIEEAYWNLRRIVRESTSKPPAKASRLKDAKAVEVSDHCVTESPTEQKGKAGEGLSPCNLSERVSFRRENFVQSRISDDKRYHTIMCLSVTKWIHLNWGDEGLINLFTKIWKLLQPTAKNNYNTIEIFPESFQDILLDKIGFRLVEDISCNLSGSKSGFQRPILAFWK</sequence>
<keyword evidence="4 5" id="KW-0949">S-adenosyl-L-methionine</keyword>
<evidence type="ECO:0000256" key="5">
    <source>
        <dbReference type="PROSITE-ProRule" id="PRU00848"/>
    </source>
</evidence>
<dbReference type="PANTHER" id="PTHR12315">
    <property type="entry name" value="BICOID-INTERACTING PROTEIN RELATED"/>
    <property type="match status" value="1"/>
</dbReference>
<dbReference type="GO" id="GO:0008173">
    <property type="term" value="F:RNA methyltransferase activity"/>
    <property type="evidence" value="ECO:0007669"/>
    <property type="project" value="UniProtKB-UniRule"/>
</dbReference>
<dbReference type="InterPro" id="IPR010675">
    <property type="entry name" value="Bin3_C"/>
</dbReference>
<evidence type="ECO:0000256" key="1">
    <source>
        <dbReference type="ARBA" id="ARBA00008361"/>
    </source>
</evidence>
<comment type="similarity">
    <text evidence="1 6">Belongs to the methyltransferase superfamily.</text>
</comment>
<name>A0A175YJZ7_DAUCS</name>
<evidence type="ECO:0000256" key="2">
    <source>
        <dbReference type="ARBA" id="ARBA00022603"/>
    </source>
</evidence>
<evidence type="ECO:0000256" key="4">
    <source>
        <dbReference type="ARBA" id="ARBA00022691"/>
    </source>
</evidence>
<dbReference type="SUPFAM" id="SSF53335">
    <property type="entry name" value="S-adenosyl-L-methionine-dependent methyltransferases"/>
    <property type="match status" value="1"/>
</dbReference>
<evidence type="ECO:0000313" key="9">
    <source>
        <dbReference type="EMBL" id="KZM83899.1"/>
    </source>
</evidence>
<dbReference type="PANTHER" id="PTHR12315:SF0">
    <property type="entry name" value="7SK SNRNA METHYLPHOSPHATE CAPPING ENZYME"/>
    <property type="match status" value="1"/>
</dbReference>
<dbReference type="InterPro" id="IPR024160">
    <property type="entry name" value="BIN3_SAM-bd_dom"/>
</dbReference>
<dbReference type="GO" id="GO:0032259">
    <property type="term" value="P:methylation"/>
    <property type="evidence" value="ECO:0007669"/>
    <property type="project" value="UniProtKB-KW"/>
</dbReference>
<dbReference type="GO" id="GO:0040031">
    <property type="term" value="P:snRNA modification"/>
    <property type="evidence" value="ECO:0007669"/>
    <property type="project" value="TreeGrafter"/>
</dbReference>
<evidence type="ECO:0000256" key="6">
    <source>
        <dbReference type="RuleBase" id="RU367087"/>
    </source>
</evidence>
<dbReference type="Gene3D" id="3.40.50.150">
    <property type="entry name" value="Vaccinia Virus protein VP39"/>
    <property type="match status" value="1"/>
</dbReference>
<dbReference type="InterPro" id="IPR029063">
    <property type="entry name" value="SAM-dependent_MTases_sf"/>
</dbReference>
<dbReference type="OMA" id="YCDHETE"/>
<dbReference type="InterPro" id="IPR039772">
    <property type="entry name" value="Bin3-like"/>
</dbReference>
<dbReference type="EC" id="2.1.1.-" evidence="6"/>
<feature type="region of interest" description="Disordered" evidence="7">
    <location>
        <begin position="1"/>
        <end position="33"/>
    </location>
</feature>
<dbReference type="EMBL" id="LNRQ01000008">
    <property type="protein sequence ID" value="KZM83899.1"/>
    <property type="molecule type" value="Genomic_DNA"/>
</dbReference>
<dbReference type="GO" id="GO:0008171">
    <property type="term" value="F:O-methyltransferase activity"/>
    <property type="evidence" value="ECO:0007669"/>
    <property type="project" value="UniProtKB-UniRule"/>
</dbReference>
<gene>
    <name evidence="9" type="ORF">DCAR_028679</name>
</gene>
<dbReference type="PROSITE" id="PS51515">
    <property type="entry name" value="BIN3_SAM"/>
    <property type="match status" value="1"/>
</dbReference>
<keyword evidence="3 6" id="KW-0808">Transferase</keyword>
<accession>A0A175YJZ7</accession>
<dbReference type="GO" id="GO:0017069">
    <property type="term" value="F:snRNA binding"/>
    <property type="evidence" value="ECO:0007669"/>
    <property type="project" value="TreeGrafter"/>
</dbReference>
<dbReference type="Pfam" id="PF06859">
    <property type="entry name" value="Bin3"/>
    <property type="match status" value="1"/>
</dbReference>
<protein>
    <recommendedName>
        <fullName evidence="6">RNA methyltransferase</fullName>
        <ecNumber evidence="6">2.1.1.-</ecNumber>
    </recommendedName>
</protein>
<dbReference type="STRING" id="79200.A0A175YJZ7"/>